<evidence type="ECO:0000313" key="2">
    <source>
        <dbReference type="Proteomes" id="UP000320762"/>
    </source>
</evidence>
<keyword evidence="2" id="KW-1185">Reference proteome</keyword>
<dbReference type="EMBL" id="VDMD01000012">
    <property type="protein sequence ID" value="TRM62695.1"/>
    <property type="molecule type" value="Genomic_DNA"/>
</dbReference>
<dbReference type="OrthoDB" id="5545479at2759"/>
<dbReference type="AlphaFoldDB" id="A0A550CD19"/>
<evidence type="ECO:0000313" key="1">
    <source>
        <dbReference type="EMBL" id="TRM62695.1"/>
    </source>
</evidence>
<proteinExistence type="predicted"/>
<dbReference type="PANTHER" id="PTHR28139">
    <property type="entry name" value="UPF0768 PROTEIN YBL029C-A"/>
    <property type="match status" value="1"/>
</dbReference>
<comment type="caution">
    <text evidence="1">The sequence shown here is derived from an EMBL/GenBank/DDBJ whole genome shotgun (WGS) entry which is preliminary data.</text>
</comment>
<gene>
    <name evidence="1" type="ORF">BD626DRAFT_548531</name>
</gene>
<dbReference type="PANTHER" id="PTHR28139:SF1">
    <property type="entry name" value="UPF0768 PROTEIN YBL029C-A"/>
    <property type="match status" value="1"/>
</dbReference>
<dbReference type="STRING" id="97359.A0A550CD19"/>
<protein>
    <recommendedName>
        <fullName evidence="3">Zinc-ribbon 15 domain-containing protein</fullName>
    </recommendedName>
</protein>
<name>A0A550CD19_9AGAR</name>
<organism evidence="1 2">
    <name type="scientific">Schizophyllum amplum</name>
    <dbReference type="NCBI Taxonomy" id="97359"/>
    <lineage>
        <taxon>Eukaryota</taxon>
        <taxon>Fungi</taxon>
        <taxon>Dikarya</taxon>
        <taxon>Basidiomycota</taxon>
        <taxon>Agaricomycotina</taxon>
        <taxon>Agaricomycetes</taxon>
        <taxon>Agaricomycetidae</taxon>
        <taxon>Agaricales</taxon>
        <taxon>Schizophyllaceae</taxon>
        <taxon>Schizophyllum</taxon>
    </lineage>
</organism>
<sequence>MDFDFFFGCKSTVKPEGDQRPRICPRCHNASVMSAKQRNWLDICWVPIMPTSTKHLWTCNICQWNLKRQDG</sequence>
<reference evidence="1 2" key="1">
    <citation type="journal article" date="2019" name="New Phytol.">
        <title>Comparative genomics reveals unique wood-decay strategies and fruiting body development in the Schizophyllaceae.</title>
        <authorList>
            <person name="Almasi E."/>
            <person name="Sahu N."/>
            <person name="Krizsan K."/>
            <person name="Balint B."/>
            <person name="Kovacs G.M."/>
            <person name="Kiss B."/>
            <person name="Cseklye J."/>
            <person name="Drula E."/>
            <person name="Henrissat B."/>
            <person name="Nagy I."/>
            <person name="Chovatia M."/>
            <person name="Adam C."/>
            <person name="LaButti K."/>
            <person name="Lipzen A."/>
            <person name="Riley R."/>
            <person name="Grigoriev I.V."/>
            <person name="Nagy L.G."/>
        </authorList>
    </citation>
    <scope>NUCLEOTIDE SEQUENCE [LARGE SCALE GENOMIC DNA]</scope>
    <source>
        <strain evidence="1 2">NL-1724</strain>
    </source>
</reference>
<accession>A0A550CD19</accession>
<dbReference type="Proteomes" id="UP000320762">
    <property type="component" value="Unassembled WGS sequence"/>
</dbReference>
<evidence type="ECO:0008006" key="3">
    <source>
        <dbReference type="Google" id="ProtNLM"/>
    </source>
</evidence>